<reference evidence="1" key="2">
    <citation type="submission" date="2020-11" db="EMBL/GenBank/DDBJ databases">
        <title>Whole genome sequencing of Colletotrichum sp.</title>
        <authorList>
            <person name="Li H."/>
        </authorList>
    </citation>
    <scope>NUCLEOTIDE SEQUENCE</scope>
    <source>
        <strain evidence="1">CkLH20</strain>
    </source>
</reference>
<sequence>MPSYIYINGYPGVGKLTIANELLKLIPGSKVLHNHLFIDPVAAMVERSSPEYDDIRSHLRREILGLLRRPATRDTTWIFTDSRCTSATGSAAAEDYREAAAVRGVPFVSVVVDCGLEENQRRLVREGRGEGKNTKLTDVGILEAVRREEIMFRFGGEAELELDVSELTPVEAARMILSHVIAVEEKFQN</sequence>
<dbReference type="AlphaFoldDB" id="A0A9P6LKE2"/>
<proteinExistence type="predicted"/>
<dbReference type="RefSeq" id="XP_038744983.1">
    <property type="nucleotide sequence ID" value="XM_038889620.1"/>
</dbReference>
<name>A0A9P6LKE2_9PEZI</name>
<dbReference type="Proteomes" id="UP000781932">
    <property type="component" value="Unassembled WGS sequence"/>
</dbReference>
<dbReference type="Gene3D" id="3.40.50.300">
    <property type="entry name" value="P-loop containing nucleotide triphosphate hydrolases"/>
    <property type="match status" value="1"/>
</dbReference>
<evidence type="ECO:0000313" key="1">
    <source>
        <dbReference type="EMBL" id="KAF9875522.1"/>
    </source>
</evidence>
<keyword evidence="2" id="KW-1185">Reference proteome</keyword>
<dbReference type="SUPFAM" id="SSF52540">
    <property type="entry name" value="P-loop containing nucleoside triphosphate hydrolases"/>
    <property type="match status" value="1"/>
</dbReference>
<protein>
    <recommendedName>
        <fullName evidence="3">Chloramphenicol phosphotransferase</fullName>
    </recommendedName>
</protein>
<comment type="caution">
    <text evidence="1">The sequence shown here is derived from an EMBL/GenBank/DDBJ whole genome shotgun (WGS) entry which is preliminary data.</text>
</comment>
<dbReference type="GeneID" id="62162694"/>
<dbReference type="OrthoDB" id="5426988at2759"/>
<dbReference type="InterPro" id="IPR027417">
    <property type="entry name" value="P-loop_NTPase"/>
</dbReference>
<evidence type="ECO:0000313" key="2">
    <source>
        <dbReference type="Proteomes" id="UP000781932"/>
    </source>
</evidence>
<evidence type="ECO:0008006" key="3">
    <source>
        <dbReference type="Google" id="ProtNLM"/>
    </source>
</evidence>
<organism evidence="1 2">
    <name type="scientific">Colletotrichum karsti</name>
    <dbReference type="NCBI Taxonomy" id="1095194"/>
    <lineage>
        <taxon>Eukaryota</taxon>
        <taxon>Fungi</taxon>
        <taxon>Dikarya</taxon>
        <taxon>Ascomycota</taxon>
        <taxon>Pezizomycotina</taxon>
        <taxon>Sordariomycetes</taxon>
        <taxon>Hypocreomycetidae</taxon>
        <taxon>Glomerellales</taxon>
        <taxon>Glomerellaceae</taxon>
        <taxon>Colletotrichum</taxon>
        <taxon>Colletotrichum boninense species complex</taxon>
    </lineage>
</organism>
<reference evidence="1" key="1">
    <citation type="submission" date="2020-03" db="EMBL/GenBank/DDBJ databases">
        <authorList>
            <person name="He L."/>
        </authorList>
    </citation>
    <scope>NUCLEOTIDE SEQUENCE</scope>
    <source>
        <strain evidence="1">CkLH20</strain>
    </source>
</reference>
<accession>A0A9P6LKE2</accession>
<gene>
    <name evidence="1" type="ORF">CkaCkLH20_06903</name>
</gene>
<dbReference type="EMBL" id="JAATWM020000021">
    <property type="protein sequence ID" value="KAF9875522.1"/>
    <property type="molecule type" value="Genomic_DNA"/>
</dbReference>